<feature type="active site" description="For OMPdecase activity" evidence="10">
    <location>
        <position position="65"/>
    </location>
</feature>
<dbReference type="InterPro" id="IPR011060">
    <property type="entry name" value="RibuloseP-bd_barrel"/>
</dbReference>
<dbReference type="HAMAP" id="MF_01200_B">
    <property type="entry name" value="OMPdecase_type1_B"/>
    <property type="match status" value="1"/>
</dbReference>
<feature type="active site" description="Proton donor" evidence="9">
    <location>
        <position position="65"/>
    </location>
</feature>
<gene>
    <name evidence="9" type="primary">pyrF</name>
    <name evidence="14" type="ORF">M2A_2821</name>
</gene>
<dbReference type="NCBIfam" id="TIGR01740">
    <property type="entry name" value="pyrF"/>
    <property type="match status" value="1"/>
</dbReference>
<evidence type="ECO:0000259" key="13">
    <source>
        <dbReference type="SMART" id="SM00934"/>
    </source>
</evidence>
<feature type="binding site" evidence="9 11">
    <location>
        <position position="36"/>
    </location>
    <ligand>
        <name>substrate</name>
    </ligand>
</feature>
<dbReference type="GO" id="GO:0044205">
    <property type="term" value="P:'de novo' UMP biosynthetic process"/>
    <property type="evidence" value="ECO:0007669"/>
    <property type="project" value="UniProtKB-UniRule"/>
</dbReference>
<dbReference type="CDD" id="cd04725">
    <property type="entry name" value="OMP_decarboxylase_like"/>
    <property type="match status" value="1"/>
</dbReference>
<evidence type="ECO:0000256" key="2">
    <source>
        <dbReference type="ARBA" id="ARBA00004861"/>
    </source>
</evidence>
<keyword evidence="15" id="KW-1185">Reference proteome</keyword>
<evidence type="ECO:0000313" key="15">
    <source>
        <dbReference type="Proteomes" id="UP000028702"/>
    </source>
</evidence>
<feature type="binding site" evidence="9 11">
    <location>
        <position position="14"/>
    </location>
    <ligand>
        <name>substrate</name>
    </ligand>
</feature>
<comment type="function">
    <text evidence="1 9">Catalyzes the decarboxylation of orotidine 5'-monophosphate (OMP) to uridine 5'-monophosphate (UMP).</text>
</comment>
<comment type="caution">
    <text evidence="9">Lacks conserved residue(s) required for the propagation of feature annotation.</text>
</comment>
<evidence type="ECO:0000256" key="9">
    <source>
        <dbReference type="HAMAP-Rule" id="MF_01200"/>
    </source>
</evidence>
<dbReference type="EMBL" id="BBIO01000017">
    <property type="protein sequence ID" value="GAK46322.1"/>
    <property type="molecule type" value="Genomic_DNA"/>
</dbReference>
<dbReference type="InterPro" id="IPR047596">
    <property type="entry name" value="OMPdecase_bac"/>
</dbReference>
<keyword evidence="5 9" id="KW-0665">Pyrimidine biosynthesis</keyword>
<comment type="catalytic activity">
    <reaction evidence="7 9 12">
        <text>orotidine 5'-phosphate + H(+) = UMP + CO2</text>
        <dbReference type="Rhea" id="RHEA:11596"/>
        <dbReference type="ChEBI" id="CHEBI:15378"/>
        <dbReference type="ChEBI" id="CHEBI:16526"/>
        <dbReference type="ChEBI" id="CHEBI:57538"/>
        <dbReference type="ChEBI" id="CHEBI:57865"/>
        <dbReference type="EC" id="4.1.1.23"/>
    </reaction>
</comment>
<evidence type="ECO:0000256" key="1">
    <source>
        <dbReference type="ARBA" id="ARBA00002356"/>
    </source>
</evidence>
<feature type="binding site" evidence="9 11">
    <location>
        <position position="214"/>
    </location>
    <ligand>
        <name>substrate</name>
    </ligand>
</feature>
<evidence type="ECO:0000256" key="3">
    <source>
        <dbReference type="ARBA" id="ARBA00011738"/>
    </source>
</evidence>
<keyword evidence="4 9" id="KW-0210">Decarboxylase</keyword>
<evidence type="ECO:0000256" key="7">
    <source>
        <dbReference type="ARBA" id="ARBA00049157"/>
    </source>
</evidence>
<feature type="binding site" evidence="9 11">
    <location>
        <position position="193"/>
    </location>
    <ligand>
        <name>substrate</name>
    </ligand>
</feature>
<reference evidence="14 15" key="1">
    <citation type="submission" date="2014-07" db="EMBL/GenBank/DDBJ databases">
        <title>Tepidicaulis marinum gen. nov., sp. nov., a novel marine bacterium denitrifying nitrate to nitrous oxide strictly under microaerobic conditions.</title>
        <authorList>
            <person name="Takeuchi M."/>
            <person name="Yamagishi T."/>
            <person name="Kamagata Y."/>
            <person name="Oshima K."/>
            <person name="Hattori M."/>
            <person name="Katayama T."/>
            <person name="Hanada S."/>
            <person name="Tamaki H."/>
            <person name="Marumo K."/>
            <person name="Maeda H."/>
            <person name="Nedachi M."/>
            <person name="Iwasaki W."/>
            <person name="Suwa Y."/>
            <person name="Sakata S."/>
        </authorList>
    </citation>
    <scope>NUCLEOTIDE SEQUENCE [LARGE SCALE GENOMIC DNA]</scope>
    <source>
        <strain evidence="14 15">MA2</strain>
    </source>
</reference>
<dbReference type="UniPathway" id="UPA00070">
    <property type="reaction ID" value="UER00120"/>
</dbReference>
<evidence type="ECO:0000256" key="12">
    <source>
        <dbReference type="RuleBase" id="RU000512"/>
    </source>
</evidence>
<dbReference type="EC" id="4.1.1.23" evidence="9"/>
<organism evidence="14 15">
    <name type="scientific">Tepidicaulis marinus</name>
    <dbReference type="NCBI Taxonomy" id="1333998"/>
    <lineage>
        <taxon>Bacteria</taxon>
        <taxon>Pseudomonadati</taxon>
        <taxon>Pseudomonadota</taxon>
        <taxon>Alphaproteobacteria</taxon>
        <taxon>Hyphomicrobiales</taxon>
        <taxon>Parvibaculaceae</taxon>
        <taxon>Tepidicaulis</taxon>
    </lineage>
</organism>
<proteinExistence type="inferred from homology"/>
<dbReference type="Gene3D" id="3.20.20.70">
    <property type="entry name" value="Aldolase class I"/>
    <property type="match status" value="1"/>
</dbReference>
<evidence type="ECO:0000313" key="14">
    <source>
        <dbReference type="EMBL" id="GAK46322.1"/>
    </source>
</evidence>
<comment type="subunit">
    <text evidence="3 9">Homodimer.</text>
</comment>
<evidence type="ECO:0000256" key="4">
    <source>
        <dbReference type="ARBA" id="ARBA00022793"/>
    </source>
</evidence>
<dbReference type="NCBIfam" id="NF001273">
    <property type="entry name" value="PRK00230.1"/>
    <property type="match status" value="1"/>
</dbReference>
<dbReference type="Pfam" id="PF00215">
    <property type="entry name" value="OMPdecase"/>
    <property type="match status" value="1"/>
</dbReference>
<evidence type="ECO:0000256" key="6">
    <source>
        <dbReference type="ARBA" id="ARBA00023239"/>
    </source>
</evidence>
<dbReference type="AlphaFoldDB" id="A0A081BE54"/>
<dbReference type="eggNOG" id="COG0284">
    <property type="taxonomic scope" value="Bacteria"/>
</dbReference>
<dbReference type="SUPFAM" id="SSF51366">
    <property type="entry name" value="Ribulose-phoshate binding barrel"/>
    <property type="match status" value="1"/>
</dbReference>
<dbReference type="InterPro" id="IPR014732">
    <property type="entry name" value="OMPdecase"/>
</dbReference>
<dbReference type="PANTHER" id="PTHR32119">
    <property type="entry name" value="OROTIDINE 5'-PHOSPHATE DECARBOXYLASE"/>
    <property type="match status" value="1"/>
</dbReference>
<feature type="binding site" evidence="9">
    <location>
        <begin position="63"/>
        <end position="72"/>
    </location>
    <ligand>
        <name>substrate</name>
    </ligand>
</feature>
<feature type="active site" description="For OMPdecase activity" evidence="10">
    <location>
        <position position="68"/>
    </location>
</feature>
<dbReference type="FunFam" id="3.20.20.70:FF:000015">
    <property type="entry name" value="Orotidine 5'-phosphate decarboxylase"/>
    <property type="match status" value="1"/>
</dbReference>
<comment type="caution">
    <text evidence="14">The sequence shown here is derived from an EMBL/GenBank/DDBJ whole genome shotgun (WGS) entry which is preliminary data.</text>
</comment>
<dbReference type="InterPro" id="IPR018089">
    <property type="entry name" value="OMPdecase_AS"/>
</dbReference>
<dbReference type="GO" id="GO:0005829">
    <property type="term" value="C:cytosol"/>
    <property type="evidence" value="ECO:0007669"/>
    <property type="project" value="TreeGrafter"/>
</dbReference>
<feature type="binding site" evidence="9 11">
    <location>
        <position position="184"/>
    </location>
    <ligand>
        <name>substrate</name>
    </ligand>
</feature>
<comment type="pathway">
    <text evidence="2 9 12">Pyrimidine metabolism; UMP biosynthesis via de novo pathway; UMP from orotate: step 2/2.</text>
</comment>
<keyword evidence="6 9" id="KW-0456">Lyase</keyword>
<feature type="active site" description="For OMPdecase activity" evidence="10">
    <location>
        <position position="63"/>
    </location>
</feature>
<dbReference type="InterPro" id="IPR013785">
    <property type="entry name" value="Aldolase_TIM"/>
</dbReference>
<evidence type="ECO:0000256" key="5">
    <source>
        <dbReference type="ARBA" id="ARBA00022975"/>
    </source>
</evidence>
<dbReference type="PANTHER" id="PTHR32119:SF2">
    <property type="entry name" value="OROTIDINE 5'-PHOSPHATE DECARBOXYLASE"/>
    <property type="match status" value="1"/>
</dbReference>
<dbReference type="RefSeq" id="WP_045448764.1">
    <property type="nucleotide sequence ID" value="NZ_BBIO01000017.1"/>
</dbReference>
<dbReference type="GO" id="GO:0006207">
    <property type="term" value="P:'de novo' pyrimidine nucleobase biosynthetic process"/>
    <property type="evidence" value="ECO:0007669"/>
    <property type="project" value="InterPro"/>
</dbReference>
<feature type="binding site" evidence="9 11">
    <location>
        <position position="123"/>
    </location>
    <ligand>
        <name>substrate</name>
    </ligand>
</feature>
<dbReference type="InterPro" id="IPR001754">
    <property type="entry name" value="OMPdeCOase_dom"/>
</dbReference>
<sequence length="237" mass="25200">MSKLFRNPIFCGLDTHDLDEAERLAKTLVPVVGGLKIGLEFFYAFGRSGYERIAETGVPIFLDLKLHDIPNTVAGGIRSLLSLQPAIMNVHASGGIEMMKRARGVVEEEGDGRPWLIGVTLLTSLDAGDIARLGAQGSPSDQVRRLAAAAQEAGLDGVVCSPQEVEVLRQDCGSDFKLIVPGIRMKGESADDQKRVMTPSDALVHGADILVISRPIIRAADPAAAVENILADLPPAA</sequence>
<comment type="similarity">
    <text evidence="8 9">Belongs to the OMP decarboxylase family. Type 1 subfamily.</text>
</comment>
<dbReference type="STRING" id="1333998.M2A_2821"/>
<name>A0A081BE54_9HYPH</name>
<protein>
    <recommendedName>
        <fullName evidence="9">Orotidine 5'-phosphate decarboxylase</fullName>
        <ecNumber evidence="9">4.1.1.23</ecNumber>
    </recommendedName>
    <alternativeName>
        <fullName evidence="9">OMP decarboxylase</fullName>
        <shortName evidence="9">OMPDCase</shortName>
        <shortName evidence="9">OMPdecase</shortName>
    </alternativeName>
</protein>
<feature type="domain" description="Orotidine 5'-phosphate decarboxylase" evidence="13">
    <location>
        <begin position="8"/>
        <end position="229"/>
    </location>
</feature>
<evidence type="ECO:0000256" key="10">
    <source>
        <dbReference type="PIRSR" id="PIRSR614732-1"/>
    </source>
</evidence>
<evidence type="ECO:0000256" key="8">
    <source>
        <dbReference type="ARBA" id="ARBA00061012"/>
    </source>
</evidence>
<dbReference type="SMART" id="SM00934">
    <property type="entry name" value="OMPdecase"/>
    <property type="match status" value="1"/>
</dbReference>
<evidence type="ECO:0000256" key="11">
    <source>
        <dbReference type="PIRSR" id="PIRSR614732-2"/>
    </source>
</evidence>
<accession>A0A081BE54</accession>
<dbReference type="GO" id="GO:0004590">
    <property type="term" value="F:orotidine-5'-phosphate decarboxylase activity"/>
    <property type="evidence" value="ECO:0007669"/>
    <property type="project" value="UniProtKB-UniRule"/>
</dbReference>
<dbReference type="Proteomes" id="UP000028702">
    <property type="component" value="Unassembled WGS sequence"/>
</dbReference>
<dbReference type="PROSITE" id="PS00156">
    <property type="entry name" value="OMPDECASE"/>
    <property type="match status" value="1"/>
</dbReference>